<gene>
    <name evidence="2" type="ORF">DSYM_05350</name>
</gene>
<evidence type="ECO:0000256" key="1">
    <source>
        <dbReference type="ARBA" id="ARBA00008591"/>
    </source>
</evidence>
<organism evidence="2 3">
    <name type="scientific">Candidatus Desulfobacillus denitrificans</name>
    <dbReference type="NCBI Taxonomy" id="2608985"/>
    <lineage>
        <taxon>Bacteria</taxon>
        <taxon>Pseudomonadati</taxon>
        <taxon>Pseudomonadota</taxon>
        <taxon>Betaproteobacteria</taxon>
        <taxon>Candidatus Desulfobacillus</taxon>
    </lineage>
</organism>
<reference evidence="2" key="1">
    <citation type="journal article" name="DNA Res.">
        <title>The physiological potential of anammox bacteria as revealed by their core genome structure.</title>
        <authorList>
            <person name="Okubo T."/>
            <person name="Toyoda A."/>
            <person name="Fukuhara K."/>
            <person name="Uchiyama I."/>
            <person name="Harigaya Y."/>
            <person name="Kuroiwa M."/>
            <person name="Suzuki T."/>
            <person name="Murakami Y."/>
            <person name="Suwa Y."/>
            <person name="Takami H."/>
        </authorList>
    </citation>
    <scope>NUCLEOTIDE SEQUENCE</scope>
    <source>
        <strain evidence="2">317325-3</strain>
    </source>
</reference>
<name>A0A809RUH0_9PROT</name>
<dbReference type="InterPro" id="IPR038078">
    <property type="entry name" value="PhoU-like_sf"/>
</dbReference>
<dbReference type="Proteomes" id="UP000662914">
    <property type="component" value="Chromosome"/>
</dbReference>
<dbReference type="PANTHER" id="PTHR37298">
    <property type="entry name" value="UPF0111 PROTEIN YKAA"/>
    <property type="match status" value="1"/>
</dbReference>
<comment type="similarity">
    <text evidence="1">Belongs to the UPF0111 family.</text>
</comment>
<dbReference type="PANTHER" id="PTHR37298:SF1">
    <property type="entry name" value="UPF0111 PROTEIN YKAA"/>
    <property type="match status" value="1"/>
</dbReference>
<dbReference type="InterPro" id="IPR018445">
    <property type="entry name" value="Put_Phosphate_transp_reg"/>
</dbReference>
<accession>A0A809RUH0</accession>
<dbReference type="InterPro" id="IPR052912">
    <property type="entry name" value="UPF0111_domain"/>
</dbReference>
<dbReference type="KEGG" id="ddz:DSYM_05350"/>
<dbReference type="Pfam" id="PF01865">
    <property type="entry name" value="PhoU_div"/>
    <property type="match status" value="1"/>
</dbReference>
<proteinExistence type="inferred from homology"/>
<evidence type="ECO:0000313" key="2">
    <source>
        <dbReference type="EMBL" id="BBO19836.1"/>
    </source>
</evidence>
<dbReference type="AlphaFoldDB" id="A0A809RUH0"/>
<sequence>MFGSFMPKEGRFFEYFVELAECILQASRELAELMTSFDDVERRAYNIESIEKNGDKVTQTAIEMLHKTFITPLDRDAIHQLITNMDDILDLIEDSAQSIFLYDIRAVTPEAKKLTDICVACAEKVKEAVSLLSNMDNARAIMSVTEEIDRLESEADHLMRSAMAKLFRDEPDVRQVIKLRTVYEVLESITDRCEDVANIIEGIVLENA</sequence>
<protein>
    <submittedName>
        <fullName evidence="2">Phosphate transport regulator</fullName>
    </submittedName>
</protein>
<dbReference type="Gene3D" id="1.20.58.220">
    <property type="entry name" value="Phosphate transport system protein phou homolog 2, domain 2"/>
    <property type="match status" value="1"/>
</dbReference>
<dbReference type="EMBL" id="AP021857">
    <property type="protein sequence ID" value="BBO19836.1"/>
    <property type="molecule type" value="Genomic_DNA"/>
</dbReference>
<dbReference type="SUPFAM" id="SSF109755">
    <property type="entry name" value="PhoU-like"/>
    <property type="match status" value="1"/>
</dbReference>
<evidence type="ECO:0000313" key="3">
    <source>
        <dbReference type="Proteomes" id="UP000662914"/>
    </source>
</evidence>